<keyword evidence="11" id="KW-1185">Reference proteome</keyword>
<dbReference type="Pfam" id="PF02899">
    <property type="entry name" value="Phage_int_SAM_1"/>
    <property type="match status" value="1"/>
</dbReference>
<reference evidence="9 10" key="1">
    <citation type="submission" date="2016-12" db="EMBL/GenBank/DDBJ databases">
        <title>The new phylogeny of genus Mycobacterium.</title>
        <authorList>
            <person name="Tortoli E."/>
            <person name="Trovato A."/>
            <person name="Cirillo D.M."/>
        </authorList>
    </citation>
    <scope>NUCLEOTIDE SEQUENCE [LARGE SCALE GENOMIC DNA]</scope>
    <source>
        <strain evidence="9 10">DSM 44624</strain>
    </source>
</reference>
<gene>
    <name evidence="9" type="ORF">BST20_00635</name>
    <name evidence="8" type="ORF">MBRA_47710</name>
</gene>
<feature type="domain" description="Tyr recombinase" evidence="6">
    <location>
        <begin position="176"/>
        <end position="463"/>
    </location>
</feature>
<dbReference type="PROSITE" id="PS51900">
    <property type="entry name" value="CB"/>
    <property type="match status" value="1"/>
</dbReference>
<dbReference type="SUPFAM" id="SSF56349">
    <property type="entry name" value="DNA breaking-rejoining enzymes"/>
    <property type="match status" value="1"/>
</dbReference>
<reference evidence="8" key="3">
    <citation type="submission" date="2020-02" db="EMBL/GenBank/DDBJ databases">
        <authorList>
            <person name="Matsumoto Y."/>
            <person name="Kinjo T."/>
            <person name="Motooka D."/>
            <person name="Nabeya D."/>
            <person name="Jung N."/>
            <person name="Uechi K."/>
            <person name="Horii T."/>
            <person name="Iida T."/>
            <person name="Fujita J."/>
            <person name="Nakamura S."/>
        </authorList>
    </citation>
    <scope>NUCLEOTIDE SEQUENCE</scope>
    <source>
        <strain evidence="8">JCM 12687</strain>
    </source>
</reference>
<dbReference type="InterPro" id="IPR013762">
    <property type="entry name" value="Integrase-like_cat_sf"/>
</dbReference>
<dbReference type="InterPro" id="IPR004107">
    <property type="entry name" value="Integrase_SAM-like_N"/>
</dbReference>
<dbReference type="Proteomes" id="UP000192441">
    <property type="component" value="Unassembled WGS sequence"/>
</dbReference>
<dbReference type="RefSeq" id="WP_083129493.1">
    <property type="nucleotide sequence ID" value="NZ_AP022606.1"/>
</dbReference>
<evidence type="ECO:0000256" key="4">
    <source>
        <dbReference type="ARBA" id="ARBA00023172"/>
    </source>
</evidence>
<sequence>MEPEAVIAPLPFVADLPGDWDGWLRRAAIVPGTPFLLSPRLEYDIELNAYFQSGAMIGRALKTQEGYARDLAAFLTFAERRRSGRSWKDLDEADHIAYHFWRRRDPSGPNVLGATWNREVAAVNEFFRWALKQGLVHASPIPQASRRPVPVSAGRGYRGVLDELRPATYASDVVRDRTKWLPPEDYRRWRDVGVRGFSSKGLPQTGFRGRWADRNALFCDFMVRTGLRISEQAALTVFDVPSIVESEGYQRFWLPPAIAKGRSARWIYVPSSLVREMAAYMRDDRRAVIEFAQSDGRYRRVRRPYVVENPARPVATVGLGSGAKSIVKVAHLGLAERRRLFVERPSGLEPAAIWLGEFGAPISVDSWKKMFADANDRCVRAGVTLAAHAHMLRHTFAVVTLEQLQRGRIAALGDLNPDQRGHYTRIFGDPLDWVRRRLGHRSVVTTQKYLHALAELEMHTRMALVPETWEHPGRTAEVDHAPASGHAVTR</sequence>
<evidence type="ECO:0000256" key="5">
    <source>
        <dbReference type="PROSITE-ProRule" id="PRU01248"/>
    </source>
</evidence>
<evidence type="ECO:0000313" key="8">
    <source>
        <dbReference type="EMBL" id="BBZ14576.1"/>
    </source>
</evidence>
<name>A0A7I7WAB1_9MYCO</name>
<dbReference type="EMBL" id="MVHM01000001">
    <property type="protein sequence ID" value="ORA40709.1"/>
    <property type="molecule type" value="Genomic_DNA"/>
</dbReference>
<keyword evidence="4" id="KW-0233">DNA recombination</keyword>
<proteinExistence type="inferred from homology"/>
<keyword evidence="2" id="KW-0229">DNA integration</keyword>
<dbReference type="SUPFAM" id="SSF47823">
    <property type="entry name" value="lambda integrase-like, N-terminal domain"/>
    <property type="match status" value="1"/>
</dbReference>
<dbReference type="GO" id="GO:0015074">
    <property type="term" value="P:DNA integration"/>
    <property type="evidence" value="ECO:0007669"/>
    <property type="project" value="UniProtKB-KW"/>
</dbReference>
<dbReference type="Gene3D" id="1.10.150.130">
    <property type="match status" value="1"/>
</dbReference>
<dbReference type="InterPro" id="IPR011010">
    <property type="entry name" value="DNA_brk_join_enz"/>
</dbReference>
<evidence type="ECO:0000259" key="6">
    <source>
        <dbReference type="PROSITE" id="PS51898"/>
    </source>
</evidence>
<dbReference type="InterPro" id="IPR050090">
    <property type="entry name" value="Tyrosine_recombinase_XerCD"/>
</dbReference>
<dbReference type="CDD" id="cd00397">
    <property type="entry name" value="DNA_BRE_C"/>
    <property type="match status" value="1"/>
</dbReference>
<evidence type="ECO:0000313" key="11">
    <source>
        <dbReference type="Proteomes" id="UP000467379"/>
    </source>
</evidence>
<evidence type="ECO:0000259" key="7">
    <source>
        <dbReference type="PROSITE" id="PS51900"/>
    </source>
</evidence>
<dbReference type="GO" id="GO:0006310">
    <property type="term" value="P:DNA recombination"/>
    <property type="evidence" value="ECO:0007669"/>
    <property type="project" value="UniProtKB-KW"/>
</dbReference>
<keyword evidence="3 5" id="KW-0238">DNA-binding</keyword>
<dbReference type="PROSITE" id="PS51898">
    <property type="entry name" value="TYR_RECOMBINASE"/>
    <property type="match status" value="1"/>
</dbReference>
<accession>A0A7I7WAB1</accession>
<organism evidence="9 10">
    <name type="scientific">Mycobacterium branderi</name>
    <dbReference type="NCBI Taxonomy" id="43348"/>
    <lineage>
        <taxon>Bacteria</taxon>
        <taxon>Bacillati</taxon>
        <taxon>Actinomycetota</taxon>
        <taxon>Actinomycetes</taxon>
        <taxon>Mycobacteriales</taxon>
        <taxon>Mycobacteriaceae</taxon>
        <taxon>Mycobacterium</taxon>
    </lineage>
</organism>
<evidence type="ECO:0000313" key="10">
    <source>
        <dbReference type="Proteomes" id="UP000192441"/>
    </source>
</evidence>
<evidence type="ECO:0000313" key="9">
    <source>
        <dbReference type="EMBL" id="ORA40709.1"/>
    </source>
</evidence>
<reference evidence="8 11" key="2">
    <citation type="journal article" date="2019" name="Emerg. Microbes Infect.">
        <title>Comprehensive subspecies identification of 175 nontuberculous mycobacteria species based on 7547 genomic profiles.</title>
        <authorList>
            <person name="Matsumoto Y."/>
            <person name="Kinjo T."/>
            <person name="Motooka D."/>
            <person name="Nabeya D."/>
            <person name="Jung N."/>
            <person name="Uechi K."/>
            <person name="Horii T."/>
            <person name="Iida T."/>
            <person name="Fujita J."/>
            <person name="Nakamura S."/>
        </authorList>
    </citation>
    <scope>NUCLEOTIDE SEQUENCE [LARGE SCALE GENOMIC DNA]</scope>
    <source>
        <strain evidence="8 11">JCM 12687</strain>
    </source>
</reference>
<comment type="similarity">
    <text evidence="1">Belongs to the 'phage' integrase family.</text>
</comment>
<dbReference type="InterPro" id="IPR002104">
    <property type="entry name" value="Integrase_catalytic"/>
</dbReference>
<dbReference type="InterPro" id="IPR044068">
    <property type="entry name" value="CB"/>
</dbReference>
<evidence type="ECO:0000256" key="2">
    <source>
        <dbReference type="ARBA" id="ARBA00022908"/>
    </source>
</evidence>
<evidence type="ECO:0000256" key="1">
    <source>
        <dbReference type="ARBA" id="ARBA00008857"/>
    </source>
</evidence>
<dbReference type="AlphaFoldDB" id="A0A7I7WAB1"/>
<dbReference type="EMBL" id="AP022606">
    <property type="protein sequence ID" value="BBZ14576.1"/>
    <property type="molecule type" value="Genomic_DNA"/>
</dbReference>
<dbReference type="GO" id="GO:0003677">
    <property type="term" value="F:DNA binding"/>
    <property type="evidence" value="ECO:0007669"/>
    <property type="project" value="UniProtKB-UniRule"/>
</dbReference>
<feature type="domain" description="Core-binding (CB)" evidence="7">
    <location>
        <begin position="42"/>
        <end position="131"/>
    </location>
</feature>
<protein>
    <submittedName>
        <fullName evidence="9">Integrase</fullName>
    </submittedName>
</protein>
<dbReference type="Gene3D" id="1.10.443.10">
    <property type="entry name" value="Intergrase catalytic core"/>
    <property type="match status" value="1"/>
</dbReference>
<dbReference type="PANTHER" id="PTHR30349">
    <property type="entry name" value="PHAGE INTEGRASE-RELATED"/>
    <property type="match status" value="1"/>
</dbReference>
<dbReference type="Proteomes" id="UP000467379">
    <property type="component" value="Chromosome"/>
</dbReference>
<dbReference type="InterPro" id="IPR010998">
    <property type="entry name" value="Integrase_recombinase_N"/>
</dbReference>
<dbReference type="PANTHER" id="PTHR30349:SF64">
    <property type="entry name" value="PROPHAGE INTEGRASE INTD-RELATED"/>
    <property type="match status" value="1"/>
</dbReference>
<evidence type="ECO:0000256" key="3">
    <source>
        <dbReference type="ARBA" id="ARBA00023125"/>
    </source>
</evidence>